<comment type="caution">
    <text evidence="4">The sequence shown here is derived from an EMBL/GenBank/DDBJ whole genome shotgun (WGS) entry which is preliminary data.</text>
</comment>
<organism evidence="4 5">
    <name type="scientific">Hypothenemus hampei</name>
    <name type="common">Coffee berry borer</name>
    <dbReference type="NCBI Taxonomy" id="57062"/>
    <lineage>
        <taxon>Eukaryota</taxon>
        <taxon>Metazoa</taxon>
        <taxon>Ecdysozoa</taxon>
        <taxon>Arthropoda</taxon>
        <taxon>Hexapoda</taxon>
        <taxon>Insecta</taxon>
        <taxon>Pterygota</taxon>
        <taxon>Neoptera</taxon>
        <taxon>Endopterygota</taxon>
        <taxon>Coleoptera</taxon>
        <taxon>Polyphaga</taxon>
        <taxon>Cucujiformia</taxon>
        <taxon>Curculionidae</taxon>
        <taxon>Scolytinae</taxon>
        <taxon>Hypothenemus</taxon>
    </lineage>
</organism>
<dbReference type="PANTHER" id="PTHR10122">
    <property type="entry name" value="CYTOCHROME C OXIDASE SUBUNIT 5B, MITOCHONDRIAL"/>
    <property type="match status" value="1"/>
</dbReference>
<dbReference type="CDD" id="cd00924">
    <property type="entry name" value="Cyt_c_Oxidase_Vb"/>
    <property type="match status" value="1"/>
</dbReference>
<dbReference type="SUPFAM" id="SSF57802">
    <property type="entry name" value="Rubredoxin-like"/>
    <property type="match status" value="1"/>
</dbReference>
<feature type="binding site" evidence="3">
    <location>
        <position position="108"/>
    </location>
    <ligand>
        <name>Zn(2+)</name>
        <dbReference type="ChEBI" id="CHEBI:29105"/>
    </ligand>
</feature>
<evidence type="ECO:0008006" key="6">
    <source>
        <dbReference type="Google" id="ProtNLM"/>
    </source>
</evidence>
<reference evidence="4 5" key="1">
    <citation type="submission" date="2024-05" db="EMBL/GenBank/DDBJ databases">
        <title>Genetic variation in Jamaican populations of the coffee berry borer (Hypothenemus hampei).</title>
        <authorList>
            <person name="Errbii M."/>
            <person name="Myrie A."/>
        </authorList>
    </citation>
    <scope>NUCLEOTIDE SEQUENCE [LARGE SCALE GENOMIC DNA]</scope>
    <source>
        <strain evidence="4">JA-Hopewell-2020-01-JO</strain>
        <tissue evidence="4">Whole body</tissue>
    </source>
</reference>
<keyword evidence="2 3" id="KW-0862">Zinc</keyword>
<dbReference type="InterPro" id="IPR002124">
    <property type="entry name" value="Cyt_c_oxidase_su5b"/>
</dbReference>
<evidence type="ECO:0000256" key="1">
    <source>
        <dbReference type="ARBA" id="ARBA00022723"/>
    </source>
</evidence>
<feature type="binding site" evidence="3">
    <location>
        <position position="110"/>
    </location>
    <ligand>
        <name>Zn(2+)</name>
        <dbReference type="ChEBI" id="CHEBI:29105"/>
    </ligand>
</feature>
<proteinExistence type="predicted"/>
<keyword evidence="5" id="KW-1185">Reference proteome</keyword>
<dbReference type="GO" id="GO:0046872">
    <property type="term" value="F:metal ion binding"/>
    <property type="evidence" value="ECO:0007669"/>
    <property type="project" value="UniProtKB-KW"/>
</dbReference>
<feature type="binding site" evidence="3">
    <location>
        <position position="88"/>
    </location>
    <ligand>
        <name>Zn(2+)</name>
        <dbReference type="ChEBI" id="CHEBI:29105"/>
    </ligand>
</feature>
<evidence type="ECO:0000313" key="5">
    <source>
        <dbReference type="Proteomes" id="UP001566132"/>
    </source>
</evidence>
<feature type="binding site" evidence="3">
    <location>
        <position position="86"/>
    </location>
    <ligand>
        <name>Zn(2+)</name>
        <dbReference type="ChEBI" id="CHEBI:29105"/>
    </ligand>
</feature>
<evidence type="ECO:0000256" key="3">
    <source>
        <dbReference type="PIRSR" id="PIRSR602124-1"/>
    </source>
</evidence>
<dbReference type="PROSITE" id="PS51359">
    <property type="entry name" value="COX5B_2"/>
    <property type="match status" value="1"/>
</dbReference>
<dbReference type="EMBL" id="JBDJPC010000005">
    <property type="protein sequence ID" value="KAL1501871.1"/>
    <property type="molecule type" value="Genomic_DNA"/>
</dbReference>
<accession>A0ABD1ESY1</accession>
<dbReference type="InterPro" id="IPR036972">
    <property type="entry name" value="Cyt_c_oxidase_su5b_sf"/>
</dbReference>
<sequence length="122" mass="13361">MASLCRRVLTVATKRHILASSARCSSTKIVLGTNLEPATGIEKQQLLSKVAGGDSPFDIKVFKKGPPSKEKPTLIPSAFDARLVGCICEDESTSITWMWLHEGEAKRCECGHWYKLVNNATV</sequence>
<name>A0ABD1ESY1_HYPHA</name>
<evidence type="ECO:0000313" key="4">
    <source>
        <dbReference type="EMBL" id="KAL1501871.1"/>
    </source>
</evidence>
<dbReference type="PANTHER" id="PTHR10122:SF0">
    <property type="entry name" value="CYTOCHROME C OXIDASE SUBUNIT 5B, ISOFORM A-RELATED"/>
    <property type="match status" value="1"/>
</dbReference>
<dbReference type="Gene3D" id="2.60.11.10">
    <property type="entry name" value="Cytochrome c oxidase, subunit Vb"/>
    <property type="match status" value="1"/>
</dbReference>
<keyword evidence="1 3" id="KW-0479">Metal-binding</keyword>
<dbReference type="Proteomes" id="UP001566132">
    <property type="component" value="Unassembled WGS sequence"/>
</dbReference>
<dbReference type="FunFam" id="2.60.11.10:FF:000004">
    <property type="entry name" value="Cytochrome c oxidase subunit 5B"/>
    <property type="match status" value="1"/>
</dbReference>
<gene>
    <name evidence="4" type="ORF">ABEB36_007114</name>
</gene>
<dbReference type="Pfam" id="PF01215">
    <property type="entry name" value="COX5B"/>
    <property type="match status" value="1"/>
</dbReference>
<dbReference type="AlphaFoldDB" id="A0ABD1ESY1"/>
<protein>
    <recommendedName>
        <fullName evidence="6">Cytochrome c oxidase subunit 5B, mitochondrial</fullName>
    </recommendedName>
</protein>
<evidence type="ECO:0000256" key="2">
    <source>
        <dbReference type="ARBA" id="ARBA00022833"/>
    </source>
</evidence>